<comment type="caution">
    <text evidence="2">The sequence shown here is derived from an EMBL/GenBank/DDBJ whole genome shotgun (WGS) entry which is preliminary data.</text>
</comment>
<reference evidence="2" key="2">
    <citation type="submission" date="2022-01" db="EMBL/GenBank/DDBJ databases">
        <authorList>
            <person name="Yamashiro T."/>
            <person name="Shiraishi A."/>
            <person name="Satake H."/>
            <person name="Nakayama K."/>
        </authorList>
    </citation>
    <scope>NUCLEOTIDE SEQUENCE</scope>
</reference>
<accession>A0ABQ4XE14</accession>
<organism evidence="2 3">
    <name type="scientific">Tanacetum coccineum</name>
    <dbReference type="NCBI Taxonomy" id="301880"/>
    <lineage>
        <taxon>Eukaryota</taxon>
        <taxon>Viridiplantae</taxon>
        <taxon>Streptophyta</taxon>
        <taxon>Embryophyta</taxon>
        <taxon>Tracheophyta</taxon>
        <taxon>Spermatophyta</taxon>
        <taxon>Magnoliopsida</taxon>
        <taxon>eudicotyledons</taxon>
        <taxon>Gunneridae</taxon>
        <taxon>Pentapetalae</taxon>
        <taxon>asterids</taxon>
        <taxon>campanulids</taxon>
        <taxon>Asterales</taxon>
        <taxon>Asteraceae</taxon>
        <taxon>Asteroideae</taxon>
        <taxon>Anthemideae</taxon>
        <taxon>Anthemidinae</taxon>
        <taxon>Tanacetum</taxon>
    </lineage>
</organism>
<dbReference type="EMBL" id="BQNB010009432">
    <property type="protein sequence ID" value="GJS63449.1"/>
    <property type="molecule type" value="Genomic_DNA"/>
</dbReference>
<name>A0ABQ4XE14_9ASTR</name>
<reference evidence="2" key="1">
    <citation type="journal article" date="2022" name="Int. J. Mol. Sci.">
        <title>Draft Genome of Tanacetum Coccineum: Genomic Comparison of Closely Related Tanacetum-Family Plants.</title>
        <authorList>
            <person name="Yamashiro T."/>
            <person name="Shiraishi A."/>
            <person name="Nakayama K."/>
            <person name="Satake H."/>
        </authorList>
    </citation>
    <scope>NUCLEOTIDE SEQUENCE</scope>
</reference>
<keyword evidence="3" id="KW-1185">Reference proteome</keyword>
<feature type="region of interest" description="Disordered" evidence="1">
    <location>
        <begin position="82"/>
        <end position="101"/>
    </location>
</feature>
<feature type="non-terminal residue" evidence="2">
    <location>
        <position position="101"/>
    </location>
</feature>
<gene>
    <name evidence="2" type="ORF">Tco_0678013</name>
</gene>
<evidence type="ECO:0000256" key="1">
    <source>
        <dbReference type="SAM" id="MobiDB-lite"/>
    </source>
</evidence>
<evidence type="ECO:0000313" key="3">
    <source>
        <dbReference type="Proteomes" id="UP001151760"/>
    </source>
</evidence>
<protein>
    <submittedName>
        <fullName evidence="2">Uncharacterized protein</fullName>
    </submittedName>
</protein>
<evidence type="ECO:0000313" key="2">
    <source>
        <dbReference type="EMBL" id="GJS63449.1"/>
    </source>
</evidence>
<feature type="compositionally biased region" description="Basic and acidic residues" evidence="1">
    <location>
        <begin position="92"/>
        <end position="101"/>
    </location>
</feature>
<feature type="region of interest" description="Disordered" evidence="1">
    <location>
        <begin position="33"/>
        <end position="52"/>
    </location>
</feature>
<sequence length="101" mass="11218">MESRKMQGLKESHNAAKVYLVDGKPIKSILKKSKVSRMADMNTEESPSRKVSMSPVVSVRDFVIDTADIHDIGVEAAAPVGNTNEFTTGNYPHRDELINRM</sequence>
<proteinExistence type="predicted"/>
<dbReference type="Proteomes" id="UP001151760">
    <property type="component" value="Unassembled WGS sequence"/>
</dbReference>